<reference evidence="2" key="1">
    <citation type="submission" date="2018-05" db="EMBL/GenBank/DDBJ databases">
        <title>Organellar genomes of Gracilariaceae.</title>
        <authorList>
            <person name="Iha C."/>
            <person name="Oliveira M.C."/>
        </authorList>
    </citation>
    <scope>NUCLEOTIDE SEQUENCE</scope>
</reference>
<proteinExistence type="predicted"/>
<keyword evidence="2" id="KW-0150">Chloroplast</keyword>
<feature type="transmembrane region" description="Helical" evidence="1">
    <location>
        <begin position="191"/>
        <end position="211"/>
    </location>
</feature>
<keyword evidence="2" id="KW-0934">Plastid</keyword>
<dbReference type="RefSeq" id="YP_009509258.1">
    <property type="nucleotide sequence ID" value="NC_039092.1"/>
</dbReference>
<protein>
    <recommendedName>
        <fullName evidence="3">Reverse transcriptase N-terminal domain-containing protein</fullName>
    </recommendedName>
</protein>
<accession>A0A345U8X2</accession>
<evidence type="ECO:0000313" key="2">
    <source>
        <dbReference type="EMBL" id="AXI96908.1"/>
    </source>
</evidence>
<evidence type="ECO:0008006" key="3">
    <source>
        <dbReference type="Google" id="ProtNLM"/>
    </source>
</evidence>
<sequence>MNEHCVMSNSSPFLEPEEFTRYTYKIYVLLCNICLHGTEWFNIKVLSTTKKTFNLKKTQILIHYMFIKHGLSNLDQLYCRNLIENLYVICTSVRTHVYIHASKNKQSFKKQIHCFYWILKTNFRLLIYDIYWNLELNKNICKYTIYNSKNLLYIKDLLNRSRFNSYVKLNNLTKKIFNFLTTFFEFYNASISFKVLVQFYIVFSKIIYIWFKKKHKKHLKYKLYNYWNNQLFIAYIKRIKINILYTLLCEKINR</sequence>
<dbReference type="GeneID" id="37620693"/>
<keyword evidence="1" id="KW-1133">Transmembrane helix</keyword>
<evidence type="ECO:0000256" key="1">
    <source>
        <dbReference type="SAM" id="Phobius"/>
    </source>
</evidence>
<dbReference type="EMBL" id="MH396013">
    <property type="protein sequence ID" value="AXI96908.1"/>
    <property type="molecule type" value="Genomic_DNA"/>
</dbReference>
<keyword evidence="1" id="KW-0812">Transmembrane</keyword>
<keyword evidence="1" id="KW-0472">Membrane</keyword>
<geneLocation type="chloroplast" evidence="2"/>
<gene>
    <name evidence="2" type="primary">orf254</name>
</gene>
<dbReference type="AlphaFoldDB" id="A0A345U8X2"/>
<name>A0A345U8X2_9FLOR</name>
<organism evidence="2">
    <name type="scientific">Gracilaria vermiculophylla</name>
    <dbReference type="NCBI Taxonomy" id="2608709"/>
    <lineage>
        <taxon>Eukaryota</taxon>
        <taxon>Rhodophyta</taxon>
        <taxon>Florideophyceae</taxon>
        <taxon>Rhodymeniophycidae</taxon>
        <taxon>Gracilariales</taxon>
        <taxon>Gracilariaceae</taxon>
        <taxon>Gracilaria</taxon>
    </lineage>
</organism>